<keyword evidence="2" id="KW-1185">Reference proteome</keyword>
<proteinExistence type="predicted"/>
<dbReference type="RefSeq" id="WP_197004584.1">
    <property type="nucleotide sequence ID" value="NZ_BONS01000024.1"/>
</dbReference>
<dbReference type="NCBIfam" id="TIGR04267">
    <property type="entry name" value="mod_HExxH"/>
    <property type="match status" value="1"/>
</dbReference>
<sequence>MIARHRISPEALAALPSGGNPGNVIGTLRDVAHSDNRLLFRFLATSEQGVSPTAVELLVEADRVEPDVVGHLLAQPWTGAWLTGCARHLREKTPMSAEVHADLAHLGALAAVAATRAGLDADVETSVRGGLVAFPDLGAAAVNAPEFSPARITVRGEAVTVTTVDDKLTLPRDLDEETGRWYPLRRLRADCDGRRLTVVLDDLDPFRSCHGHAVSGRIRPAEFARWQAMFQEAWQLLVRHVPWRADEVAAGVSSIVSLTRYADGPMLSATSRDAFGGLGVTHPDDAVALASALVHELQHSKLYSLLRIVPLYETAGSELYFSPWRRDPRPLKGLFQGAFAFLGVADVLGQLRSKPGVGDAVIQEFADVGEQLADAMDTLDGCGLLTAVGAELVARMRSALGRLVDPPLPADVVRRAREALRANRDRWRRVNPEVPPWLR</sequence>
<organism evidence="1 2">
    <name type="scientific">Longispora fulva</name>
    <dbReference type="NCBI Taxonomy" id="619741"/>
    <lineage>
        <taxon>Bacteria</taxon>
        <taxon>Bacillati</taxon>
        <taxon>Actinomycetota</taxon>
        <taxon>Actinomycetes</taxon>
        <taxon>Micromonosporales</taxon>
        <taxon>Micromonosporaceae</taxon>
        <taxon>Longispora</taxon>
    </lineage>
</organism>
<evidence type="ECO:0000313" key="1">
    <source>
        <dbReference type="EMBL" id="MBG6137759.1"/>
    </source>
</evidence>
<protein>
    <submittedName>
        <fullName evidence="1">HEXXH motif-containing protein</fullName>
    </submittedName>
</protein>
<reference evidence="1" key="1">
    <citation type="submission" date="2020-11" db="EMBL/GenBank/DDBJ databases">
        <title>Sequencing the genomes of 1000 actinobacteria strains.</title>
        <authorList>
            <person name="Klenk H.-P."/>
        </authorList>
    </citation>
    <scope>NUCLEOTIDE SEQUENCE</scope>
    <source>
        <strain evidence="1">DSM 45356</strain>
    </source>
</reference>
<gene>
    <name evidence="1" type="ORF">IW245_003953</name>
</gene>
<evidence type="ECO:0000313" key="2">
    <source>
        <dbReference type="Proteomes" id="UP000622552"/>
    </source>
</evidence>
<comment type="caution">
    <text evidence="1">The sequence shown here is derived from an EMBL/GenBank/DDBJ whole genome shotgun (WGS) entry which is preliminary data.</text>
</comment>
<dbReference type="InterPro" id="IPR026337">
    <property type="entry name" value="AKG_HExxH"/>
</dbReference>
<name>A0A8J7GSB3_9ACTN</name>
<dbReference type="Proteomes" id="UP000622552">
    <property type="component" value="Unassembled WGS sequence"/>
</dbReference>
<dbReference type="EMBL" id="JADOUF010000001">
    <property type="protein sequence ID" value="MBG6137759.1"/>
    <property type="molecule type" value="Genomic_DNA"/>
</dbReference>
<dbReference type="AlphaFoldDB" id="A0A8J7GSB3"/>
<accession>A0A8J7GSB3</accession>